<feature type="domain" description="HTH lacI-type" evidence="4">
    <location>
        <begin position="2"/>
        <end position="56"/>
    </location>
</feature>
<dbReference type="PATRIC" id="fig|1473.5.peg.1319"/>
<dbReference type="PANTHER" id="PTHR30146">
    <property type="entry name" value="LACI-RELATED TRANSCRIPTIONAL REPRESSOR"/>
    <property type="match status" value="1"/>
</dbReference>
<evidence type="ECO:0000259" key="4">
    <source>
        <dbReference type="PROSITE" id="PS50932"/>
    </source>
</evidence>
<dbReference type="SUPFAM" id="SSF47413">
    <property type="entry name" value="lambda repressor-like DNA-binding domains"/>
    <property type="match status" value="1"/>
</dbReference>
<dbReference type="Pfam" id="PF00356">
    <property type="entry name" value="LacI"/>
    <property type="match status" value="1"/>
</dbReference>
<dbReference type="InterPro" id="IPR010982">
    <property type="entry name" value="Lambda_DNA-bd_dom_sf"/>
</dbReference>
<keyword evidence="1" id="KW-0805">Transcription regulation</keyword>
<keyword evidence="2 5" id="KW-0238">DNA-binding</keyword>
<dbReference type="InterPro" id="IPR000843">
    <property type="entry name" value="HTH_LacI"/>
</dbReference>
<dbReference type="CDD" id="cd01542">
    <property type="entry name" value="PBP1_TreR-like"/>
    <property type="match status" value="1"/>
</dbReference>
<name>A0A0L0QLK7_VIRPA</name>
<keyword evidence="6" id="KW-1185">Reference proteome</keyword>
<reference evidence="6" key="1">
    <citation type="submission" date="2015-07" db="EMBL/GenBank/DDBJ databases">
        <title>Fjat-10053 dsm26.</title>
        <authorList>
            <person name="Liu B."/>
            <person name="Wang J."/>
            <person name="Zhu Y."/>
            <person name="Liu G."/>
            <person name="Chen Q."/>
            <person name="Chen Z."/>
            <person name="Lan J."/>
            <person name="Che J."/>
            <person name="Ge C."/>
            <person name="Shi H."/>
            <person name="Pan Z."/>
            <person name="Liu X."/>
        </authorList>
    </citation>
    <scope>NUCLEOTIDE SEQUENCE [LARGE SCALE GENOMIC DNA]</scope>
    <source>
        <strain evidence="6">DSM 26</strain>
    </source>
</reference>
<evidence type="ECO:0000313" key="5">
    <source>
        <dbReference type="EMBL" id="KNE19505.1"/>
    </source>
</evidence>
<keyword evidence="3" id="KW-0804">Transcription</keyword>
<dbReference type="GeneID" id="66871485"/>
<dbReference type="PROSITE" id="PS00356">
    <property type="entry name" value="HTH_LACI_1"/>
    <property type="match status" value="1"/>
</dbReference>
<dbReference type="GO" id="GO:0003700">
    <property type="term" value="F:DNA-binding transcription factor activity"/>
    <property type="evidence" value="ECO:0007669"/>
    <property type="project" value="TreeGrafter"/>
</dbReference>
<evidence type="ECO:0000256" key="2">
    <source>
        <dbReference type="ARBA" id="ARBA00023125"/>
    </source>
</evidence>
<dbReference type="PROSITE" id="PS50932">
    <property type="entry name" value="HTH_LACI_2"/>
    <property type="match status" value="1"/>
</dbReference>
<dbReference type="RefSeq" id="WP_050352041.1">
    <property type="nucleotide sequence ID" value="NZ_BOSN01000002.1"/>
</dbReference>
<dbReference type="SUPFAM" id="SSF53822">
    <property type="entry name" value="Periplasmic binding protein-like I"/>
    <property type="match status" value="1"/>
</dbReference>
<evidence type="ECO:0000313" key="6">
    <source>
        <dbReference type="Proteomes" id="UP000036780"/>
    </source>
</evidence>
<evidence type="ECO:0000256" key="3">
    <source>
        <dbReference type="ARBA" id="ARBA00023163"/>
    </source>
</evidence>
<dbReference type="OrthoDB" id="3180992at2"/>
<comment type="caution">
    <text evidence="5">The sequence shown here is derived from an EMBL/GenBank/DDBJ whole genome shotgun (WGS) entry which is preliminary data.</text>
</comment>
<dbReference type="Gene3D" id="3.40.50.2300">
    <property type="match status" value="2"/>
</dbReference>
<dbReference type="Pfam" id="PF13377">
    <property type="entry name" value="Peripla_BP_3"/>
    <property type="match status" value="1"/>
</dbReference>
<dbReference type="InterPro" id="IPR028082">
    <property type="entry name" value="Peripla_BP_I"/>
</dbReference>
<accession>A0A0L0QLK7</accession>
<dbReference type="Gene3D" id="1.10.260.40">
    <property type="entry name" value="lambda repressor-like DNA-binding domains"/>
    <property type="match status" value="1"/>
</dbReference>
<protein>
    <submittedName>
        <fullName evidence="5">DNA-binding protein</fullName>
    </submittedName>
</protein>
<proteinExistence type="predicted"/>
<dbReference type="GO" id="GO:0000976">
    <property type="term" value="F:transcription cis-regulatory region binding"/>
    <property type="evidence" value="ECO:0007669"/>
    <property type="project" value="TreeGrafter"/>
</dbReference>
<organism evidence="5 6">
    <name type="scientific">Virgibacillus pantothenticus</name>
    <dbReference type="NCBI Taxonomy" id="1473"/>
    <lineage>
        <taxon>Bacteria</taxon>
        <taxon>Bacillati</taxon>
        <taxon>Bacillota</taxon>
        <taxon>Bacilli</taxon>
        <taxon>Bacillales</taxon>
        <taxon>Bacillaceae</taxon>
        <taxon>Virgibacillus</taxon>
    </lineage>
</organism>
<dbReference type="Proteomes" id="UP000036780">
    <property type="component" value="Unassembled WGS sequence"/>
</dbReference>
<sequence length="327" mass="36720">MVTIKDIAAMANVSRSTVSRVLNNSGYVSEEARKRVEEVIEQTGYVPSGYAKSLRTKQTKVIGVILPTIQTETPSRVVTGLGRELSKHGYQILLANTDHDKEKELEYLDLLVRQVDGIVLIATNTEPEIMEKIKSIPLPLVMIGQETEKVMCVTYDDYHVAREITAFLIQKGHRRIGFIGVDETDRAVGYMRKKGFFDEMEAHHLAVEEAWVEKCVFDIYSGHEAMKNILNRSIQQPTAVFAVTDRLAIGAMSYLKEQGFEIPQDMALVGIGASELSQYVDPPLTTVDYKNETAGEEAAKQLLAHIQGQEFQKKLVLDYRLIIRDSV</sequence>
<evidence type="ECO:0000256" key="1">
    <source>
        <dbReference type="ARBA" id="ARBA00023015"/>
    </source>
</evidence>
<dbReference type="PRINTS" id="PR00036">
    <property type="entry name" value="HTHLACI"/>
</dbReference>
<dbReference type="PANTHER" id="PTHR30146:SF146">
    <property type="entry name" value="HTH-TYPE TRANSCRIPTIONAL REGULATOR TRER"/>
    <property type="match status" value="1"/>
</dbReference>
<dbReference type="CDD" id="cd01392">
    <property type="entry name" value="HTH_LacI"/>
    <property type="match status" value="1"/>
</dbReference>
<dbReference type="SMART" id="SM00354">
    <property type="entry name" value="HTH_LACI"/>
    <property type="match status" value="1"/>
</dbReference>
<gene>
    <name evidence="5" type="ORF">AFK71_13550</name>
</gene>
<dbReference type="EMBL" id="LGTO01000007">
    <property type="protein sequence ID" value="KNE19505.1"/>
    <property type="molecule type" value="Genomic_DNA"/>
</dbReference>
<dbReference type="InterPro" id="IPR046335">
    <property type="entry name" value="LacI/GalR-like_sensor"/>
</dbReference>
<dbReference type="AlphaFoldDB" id="A0A0L0QLK7"/>